<dbReference type="Proteomes" id="UP001459277">
    <property type="component" value="Unassembled WGS sequence"/>
</dbReference>
<accession>A0AAW2D2W4</accession>
<feature type="compositionally biased region" description="Basic residues" evidence="1">
    <location>
        <begin position="31"/>
        <end position="43"/>
    </location>
</feature>
<dbReference type="AlphaFoldDB" id="A0AAW2D2W4"/>
<sequence>MPCSFSNTCQRTKQEANKHCLPTGSSVHPQEKHKKQRRRRRSRGKAEDTYHIG</sequence>
<comment type="caution">
    <text evidence="2">The sequence shown here is derived from an EMBL/GenBank/DDBJ whole genome shotgun (WGS) entry which is preliminary data.</text>
</comment>
<organism evidence="2 3">
    <name type="scientific">Lithocarpus litseifolius</name>
    <dbReference type="NCBI Taxonomy" id="425828"/>
    <lineage>
        <taxon>Eukaryota</taxon>
        <taxon>Viridiplantae</taxon>
        <taxon>Streptophyta</taxon>
        <taxon>Embryophyta</taxon>
        <taxon>Tracheophyta</taxon>
        <taxon>Spermatophyta</taxon>
        <taxon>Magnoliopsida</taxon>
        <taxon>eudicotyledons</taxon>
        <taxon>Gunneridae</taxon>
        <taxon>Pentapetalae</taxon>
        <taxon>rosids</taxon>
        <taxon>fabids</taxon>
        <taxon>Fagales</taxon>
        <taxon>Fagaceae</taxon>
        <taxon>Lithocarpus</taxon>
    </lineage>
</organism>
<feature type="region of interest" description="Disordered" evidence="1">
    <location>
        <begin position="14"/>
        <end position="53"/>
    </location>
</feature>
<dbReference type="EMBL" id="JAZDWU010000004">
    <property type="protein sequence ID" value="KAL0003710.1"/>
    <property type="molecule type" value="Genomic_DNA"/>
</dbReference>
<name>A0AAW2D2W4_9ROSI</name>
<reference evidence="2 3" key="1">
    <citation type="submission" date="2024-01" db="EMBL/GenBank/DDBJ databases">
        <title>A telomere-to-telomere, gap-free genome of sweet tea (Lithocarpus litseifolius).</title>
        <authorList>
            <person name="Zhou J."/>
        </authorList>
    </citation>
    <scope>NUCLEOTIDE SEQUENCE [LARGE SCALE GENOMIC DNA]</scope>
    <source>
        <strain evidence="2">Zhou-2022a</strain>
        <tissue evidence="2">Leaf</tissue>
    </source>
</reference>
<gene>
    <name evidence="2" type="ORF">SO802_011271</name>
</gene>
<protein>
    <submittedName>
        <fullName evidence="2">Uncharacterized protein</fullName>
    </submittedName>
</protein>
<feature type="compositionally biased region" description="Basic and acidic residues" evidence="1">
    <location>
        <begin position="44"/>
        <end position="53"/>
    </location>
</feature>
<evidence type="ECO:0000256" key="1">
    <source>
        <dbReference type="SAM" id="MobiDB-lite"/>
    </source>
</evidence>
<evidence type="ECO:0000313" key="2">
    <source>
        <dbReference type="EMBL" id="KAL0003710.1"/>
    </source>
</evidence>
<keyword evidence="3" id="KW-1185">Reference proteome</keyword>
<evidence type="ECO:0000313" key="3">
    <source>
        <dbReference type="Proteomes" id="UP001459277"/>
    </source>
</evidence>
<proteinExistence type="predicted"/>